<dbReference type="KEGG" id="ttn:TTX_1376"/>
<name>G4RKB5_THETK</name>
<dbReference type="PaxDb" id="768679-TTX_1376"/>
<dbReference type="EMBL" id="FN869859">
    <property type="protein sequence ID" value="CCC82010.1"/>
    <property type="molecule type" value="Genomic_DNA"/>
</dbReference>
<evidence type="ECO:0000313" key="2">
    <source>
        <dbReference type="Proteomes" id="UP000002654"/>
    </source>
</evidence>
<protein>
    <submittedName>
        <fullName evidence="1">Uncharacterized protein</fullName>
    </submittedName>
</protein>
<dbReference type="PATRIC" id="fig|768679.9.peg.1394"/>
<keyword evidence="2" id="KW-1185">Reference proteome</keyword>
<organism evidence="1 2">
    <name type="scientific">Thermoproteus tenax (strain ATCC 35583 / DSM 2078 / JCM 9277 / NBRC 100435 / Kra 1)</name>
    <dbReference type="NCBI Taxonomy" id="768679"/>
    <lineage>
        <taxon>Archaea</taxon>
        <taxon>Thermoproteota</taxon>
        <taxon>Thermoprotei</taxon>
        <taxon>Thermoproteales</taxon>
        <taxon>Thermoproteaceae</taxon>
        <taxon>Thermoproteus</taxon>
    </lineage>
</organism>
<proteinExistence type="predicted"/>
<dbReference type="Proteomes" id="UP000002654">
    <property type="component" value="Chromosome"/>
</dbReference>
<sequence length="122" mass="13973">MNTVRRRLIRIRGSYALYLPKVSLARYGDVSDVEVLWDHNSLVVAVPTRKRAATRWSERADKVVVGAYAAGLDELVLLAGRRRLLRFVGGSDHYVDRYYQYCQSRDQHLRVHGAPGRSAFKL</sequence>
<dbReference type="eggNOG" id="arCOG00319">
    <property type="taxonomic scope" value="Archaea"/>
</dbReference>
<accession>G4RKB5</accession>
<reference evidence="1 2" key="1">
    <citation type="journal article" date="2011" name="PLoS ONE">
        <title>The complete genome sequence of Thermoproteus tenax: a physiologically versatile member of the Crenarchaeota.</title>
        <authorList>
            <person name="Siebers B."/>
            <person name="Zaparty M."/>
            <person name="Raddatz G."/>
            <person name="Tjaden B."/>
            <person name="Albers S.V."/>
            <person name="Bell S.D."/>
            <person name="Blombach F."/>
            <person name="Kletzin A."/>
            <person name="Kyrpides N."/>
            <person name="Lanz C."/>
            <person name="Plagens A."/>
            <person name="Rampp M."/>
            <person name="Rosinus A."/>
            <person name="von Jan M."/>
            <person name="Makarova K.S."/>
            <person name="Klenk H.P."/>
            <person name="Schuster S.C."/>
            <person name="Hensel R."/>
        </authorList>
    </citation>
    <scope>NUCLEOTIDE SEQUENCE [LARGE SCALE GENOMIC DNA]</scope>
    <source>
        <strain evidence="2">ATCC 35583 / DSM 2078 / JCM 9277 / NBRC 100435 / Kra 1</strain>
    </source>
</reference>
<dbReference type="AlphaFoldDB" id="G4RKB5"/>
<evidence type="ECO:0000313" key="1">
    <source>
        <dbReference type="EMBL" id="CCC82010.1"/>
    </source>
</evidence>
<dbReference type="HOGENOM" id="CLU_2021638_0_0_2"/>
<gene>
    <name evidence="1" type="ordered locus">TTX_1376</name>
</gene>